<proteinExistence type="predicted"/>
<organism evidence="1">
    <name type="scientific">Salix viminalis</name>
    <name type="common">Common osier</name>
    <name type="synonym">Basket willow</name>
    <dbReference type="NCBI Taxonomy" id="40686"/>
    <lineage>
        <taxon>Eukaryota</taxon>
        <taxon>Viridiplantae</taxon>
        <taxon>Streptophyta</taxon>
        <taxon>Embryophyta</taxon>
        <taxon>Tracheophyta</taxon>
        <taxon>Spermatophyta</taxon>
        <taxon>Magnoliopsida</taxon>
        <taxon>eudicotyledons</taxon>
        <taxon>Gunneridae</taxon>
        <taxon>Pentapetalae</taxon>
        <taxon>rosids</taxon>
        <taxon>fabids</taxon>
        <taxon>Malpighiales</taxon>
        <taxon>Salicaceae</taxon>
        <taxon>Saliceae</taxon>
        <taxon>Salix</taxon>
    </lineage>
</organism>
<dbReference type="EMBL" id="CAADRP010000890">
    <property type="protein sequence ID" value="VFU33312.1"/>
    <property type="molecule type" value="Genomic_DNA"/>
</dbReference>
<sequence>MRVGVSQSEIANCITEPTIFADGVSSCVADHAGGLNLKLLLDENGNQLRHVLHMVLGWKIQMRNLDHVML</sequence>
<evidence type="ECO:0000313" key="1">
    <source>
        <dbReference type="EMBL" id="VFU33312.1"/>
    </source>
</evidence>
<accession>A0A6N2KYG6</accession>
<name>A0A6N2KYG6_SALVM</name>
<protein>
    <submittedName>
        <fullName evidence="1">Uncharacterized protein</fullName>
    </submittedName>
</protein>
<gene>
    <name evidence="1" type="ORF">SVIM_LOCUS151563</name>
</gene>
<dbReference type="AlphaFoldDB" id="A0A6N2KYG6"/>
<reference evidence="1" key="1">
    <citation type="submission" date="2019-03" db="EMBL/GenBank/DDBJ databases">
        <authorList>
            <person name="Mank J."/>
            <person name="Almeida P."/>
        </authorList>
    </citation>
    <scope>NUCLEOTIDE SEQUENCE</scope>
    <source>
        <strain evidence="1">78183</strain>
    </source>
</reference>